<evidence type="ECO:0000256" key="6">
    <source>
        <dbReference type="RuleBase" id="RU000659"/>
    </source>
</evidence>
<evidence type="ECO:0000256" key="1">
    <source>
        <dbReference type="ARBA" id="ARBA00010531"/>
    </source>
</evidence>
<keyword evidence="4 6" id="KW-0689">Ribosomal protein</keyword>
<dbReference type="SUPFAM" id="SSF56808">
    <property type="entry name" value="Ribosomal protein L1"/>
    <property type="match status" value="1"/>
</dbReference>
<evidence type="ECO:0000313" key="9">
    <source>
        <dbReference type="Proteomes" id="UP000034909"/>
    </source>
</evidence>
<sequence>MIFYLQYKNNLTLPIVAALEDLPLKRKVGILKSLVFAVIAFMTVYIYLVGLVVAQNSTRENLNQTLEKILILTSHTENALIKENTEKGMEYFIAAGYEKPKKLEMIEKISKGWLGFDVVIATPAVMPQIGKLGQTLGTKGLMPNPKAGAACWLLKEVIYFLKPKTGSLIALRKLK</sequence>
<evidence type="ECO:0000256" key="4">
    <source>
        <dbReference type="ARBA" id="ARBA00022980"/>
    </source>
</evidence>
<dbReference type="GO" id="GO:0006417">
    <property type="term" value="P:regulation of translation"/>
    <property type="evidence" value="ECO:0007669"/>
    <property type="project" value="UniProtKB-KW"/>
</dbReference>
<evidence type="ECO:0000313" key="8">
    <source>
        <dbReference type="EMBL" id="KKU12282.1"/>
    </source>
</evidence>
<dbReference type="InterPro" id="IPR016095">
    <property type="entry name" value="Ribosomal_uL1_3-a/b-sand"/>
</dbReference>
<evidence type="ECO:0000256" key="7">
    <source>
        <dbReference type="SAM" id="Phobius"/>
    </source>
</evidence>
<organism evidence="8 9">
    <name type="scientific">Candidatus Azambacteria bacterium GW2011_GWC2_45_7b</name>
    <dbReference type="NCBI Taxonomy" id="1618621"/>
    <lineage>
        <taxon>Bacteria</taxon>
        <taxon>Candidatus Azamiibacteriota</taxon>
    </lineage>
</organism>
<dbReference type="AlphaFoldDB" id="A0A837IGL2"/>
<proteinExistence type="inferred from homology"/>
<dbReference type="InterPro" id="IPR028364">
    <property type="entry name" value="Ribosomal_uL1/biogenesis"/>
</dbReference>
<keyword evidence="7" id="KW-0472">Membrane</keyword>
<evidence type="ECO:0000256" key="2">
    <source>
        <dbReference type="ARBA" id="ARBA00022491"/>
    </source>
</evidence>
<evidence type="ECO:0000256" key="3">
    <source>
        <dbReference type="ARBA" id="ARBA00022845"/>
    </source>
</evidence>
<dbReference type="PANTHER" id="PTHR36427">
    <property type="entry name" value="54S RIBOSOMAL PROTEIN L1, MITOCHONDRIAL"/>
    <property type="match status" value="1"/>
</dbReference>
<dbReference type="EMBL" id="LCLF01000026">
    <property type="protein sequence ID" value="KKU12282.1"/>
    <property type="molecule type" value="Genomic_DNA"/>
</dbReference>
<dbReference type="PROSITE" id="PS01199">
    <property type="entry name" value="RIBOSOMAL_L1"/>
    <property type="match status" value="1"/>
</dbReference>
<keyword evidence="7" id="KW-0812">Transmembrane</keyword>
<dbReference type="Gene3D" id="3.40.50.790">
    <property type="match status" value="1"/>
</dbReference>
<protein>
    <recommendedName>
        <fullName evidence="6">Ribosomal protein</fullName>
    </recommendedName>
</protein>
<reference evidence="8 9" key="1">
    <citation type="journal article" date="2015" name="Nature">
        <title>rRNA introns, odd ribosomes, and small enigmatic genomes across a large radiation of phyla.</title>
        <authorList>
            <person name="Brown C.T."/>
            <person name="Hug L.A."/>
            <person name="Thomas B.C."/>
            <person name="Sharon I."/>
            <person name="Castelle C.J."/>
            <person name="Singh A."/>
            <person name="Wilkins M.J."/>
            <person name="Williams K.H."/>
            <person name="Banfield J.F."/>
        </authorList>
    </citation>
    <scope>NUCLEOTIDE SEQUENCE [LARGE SCALE GENOMIC DNA]</scope>
</reference>
<dbReference type="Pfam" id="PF00687">
    <property type="entry name" value="Ribosomal_L1"/>
    <property type="match status" value="1"/>
</dbReference>
<accession>A0A837IGL2</accession>
<name>A0A837IGL2_9BACT</name>
<comment type="caution">
    <text evidence="8">The sequence shown here is derived from an EMBL/GenBank/DDBJ whole genome shotgun (WGS) entry which is preliminary data.</text>
</comment>
<dbReference type="GO" id="GO:1990904">
    <property type="term" value="C:ribonucleoprotein complex"/>
    <property type="evidence" value="ECO:0007669"/>
    <property type="project" value="UniProtKB-KW"/>
</dbReference>
<dbReference type="GO" id="GO:0005840">
    <property type="term" value="C:ribosome"/>
    <property type="evidence" value="ECO:0007669"/>
    <property type="project" value="UniProtKB-KW"/>
</dbReference>
<feature type="transmembrane region" description="Helical" evidence="7">
    <location>
        <begin position="34"/>
        <end position="54"/>
    </location>
</feature>
<keyword evidence="5 6" id="KW-0687">Ribonucleoprotein</keyword>
<dbReference type="InterPro" id="IPR023673">
    <property type="entry name" value="Ribosomal_uL1_CS"/>
</dbReference>
<evidence type="ECO:0000256" key="5">
    <source>
        <dbReference type="ARBA" id="ARBA00023274"/>
    </source>
</evidence>
<keyword evidence="3" id="KW-0810">Translation regulation</keyword>
<comment type="similarity">
    <text evidence="1 6">Belongs to the universal ribosomal protein uL1 family.</text>
</comment>
<gene>
    <name evidence="8" type="ORF">UX18_C0026G0007</name>
</gene>
<dbReference type="PANTHER" id="PTHR36427:SF3">
    <property type="entry name" value="LARGE RIBOSOMAL SUBUNIT PROTEIN UL1M"/>
    <property type="match status" value="1"/>
</dbReference>
<dbReference type="InterPro" id="IPR023674">
    <property type="entry name" value="Ribosomal_uL1-like"/>
</dbReference>
<keyword evidence="7" id="KW-1133">Transmembrane helix</keyword>
<dbReference type="Proteomes" id="UP000034909">
    <property type="component" value="Unassembled WGS sequence"/>
</dbReference>
<keyword evidence="2" id="KW-0678">Repressor</keyword>